<organism evidence="2 3">
    <name type="scientific">Flammeovirga yaeyamensis</name>
    <dbReference type="NCBI Taxonomy" id="367791"/>
    <lineage>
        <taxon>Bacteria</taxon>
        <taxon>Pseudomonadati</taxon>
        <taxon>Bacteroidota</taxon>
        <taxon>Cytophagia</taxon>
        <taxon>Cytophagales</taxon>
        <taxon>Flammeovirgaceae</taxon>
        <taxon>Flammeovirga</taxon>
    </lineage>
</organism>
<evidence type="ECO:0000256" key="1">
    <source>
        <dbReference type="SAM" id="SignalP"/>
    </source>
</evidence>
<name>A0AAX1N4C5_9BACT</name>
<keyword evidence="1" id="KW-0732">Signal</keyword>
<protein>
    <recommendedName>
        <fullName evidence="4">Lipocalin-like domain-containing protein</fullName>
    </recommendedName>
</protein>
<accession>A0AAX1N4C5</accession>
<dbReference type="KEGG" id="fya:KMW28_01920"/>
<dbReference type="Proteomes" id="UP000678679">
    <property type="component" value="Chromosome 1"/>
</dbReference>
<feature type="signal peptide" evidence="1">
    <location>
        <begin position="1"/>
        <end position="20"/>
    </location>
</feature>
<proteinExistence type="predicted"/>
<gene>
    <name evidence="2" type="ORF">KMW28_01920</name>
</gene>
<dbReference type="RefSeq" id="WP_169664721.1">
    <property type="nucleotide sequence ID" value="NZ_CP076132.1"/>
</dbReference>
<dbReference type="EMBL" id="CP076132">
    <property type="protein sequence ID" value="QWG02365.1"/>
    <property type="molecule type" value="Genomic_DNA"/>
</dbReference>
<feature type="chain" id="PRO_5043914711" description="Lipocalin-like domain-containing protein" evidence="1">
    <location>
        <begin position="21"/>
        <end position="148"/>
    </location>
</feature>
<dbReference type="PROSITE" id="PS51257">
    <property type="entry name" value="PROKAR_LIPOPROTEIN"/>
    <property type="match status" value="1"/>
</dbReference>
<reference evidence="2 3" key="1">
    <citation type="submission" date="2021-05" db="EMBL/GenBank/DDBJ databases">
        <title>Comparative genomic studies on the polysaccharide-degrading batcterial strains of the Flammeovirga genus.</title>
        <authorList>
            <person name="Zewei F."/>
            <person name="Zheng Z."/>
            <person name="Yu L."/>
            <person name="Ruyue G."/>
            <person name="Yanhong M."/>
            <person name="Yuanyuan C."/>
            <person name="Jingyan G."/>
            <person name="Wenjun H."/>
        </authorList>
    </citation>
    <scope>NUCLEOTIDE SEQUENCE [LARGE SCALE GENOMIC DNA]</scope>
    <source>
        <strain evidence="2 3">NBRC:100898</strain>
    </source>
</reference>
<sequence>MKLSVLSALTILLFSLIGCTTNDDSNLSIDVASQVQGQYVINSFQFDGDGEAQQISDDTDNYISLIRQGDSLVSVRLVMETEIVDFSWNLQEQKVDNIGRESSTYEFEVEPGTSSLNNMHLYITEDRQLKAVFTPALHPNIKTLYAGM</sequence>
<dbReference type="AlphaFoldDB" id="A0AAX1N4C5"/>
<keyword evidence="3" id="KW-1185">Reference proteome</keyword>
<evidence type="ECO:0000313" key="3">
    <source>
        <dbReference type="Proteomes" id="UP000678679"/>
    </source>
</evidence>
<evidence type="ECO:0008006" key="4">
    <source>
        <dbReference type="Google" id="ProtNLM"/>
    </source>
</evidence>
<evidence type="ECO:0000313" key="2">
    <source>
        <dbReference type="EMBL" id="QWG02365.1"/>
    </source>
</evidence>